<gene>
    <name evidence="1" type="ORF">SNE40_018936</name>
</gene>
<organism evidence="1 2">
    <name type="scientific">Patella caerulea</name>
    <name type="common">Rayed Mediterranean limpet</name>
    <dbReference type="NCBI Taxonomy" id="87958"/>
    <lineage>
        <taxon>Eukaryota</taxon>
        <taxon>Metazoa</taxon>
        <taxon>Spiralia</taxon>
        <taxon>Lophotrochozoa</taxon>
        <taxon>Mollusca</taxon>
        <taxon>Gastropoda</taxon>
        <taxon>Patellogastropoda</taxon>
        <taxon>Patelloidea</taxon>
        <taxon>Patellidae</taxon>
        <taxon>Patella</taxon>
    </lineage>
</organism>
<dbReference type="Proteomes" id="UP001347796">
    <property type="component" value="Unassembled WGS sequence"/>
</dbReference>
<sequence length="79" mass="9295">MEFGRPKFDITICLFYRVASRDVVPVDLRQQEANEEWYPVLKKGKHEWMQPTSLNDAVLFLKNGLQKVDSFGRKTVHEL</sequence>
<reference evidence="1 2" key="1">
    <citation type="submission" date="2024-01" db="EMBL/GenBank/DDBJ databases">
        <title>The genome of the rayed Mediterranean limpet Patella caerulea (Linnaeus, 1758).</title>
        <authorList>
            <person name="Anh-Thu Weber A."/>
            <person name="Halstead-Nussloch G."/>
        </authorList>
    </citation>
    <scope>NUCLEOTIDE SEQUENCE [LARGE SCALE GENOMIC DNA]</scope>
    <source>
        <strain evidence="1">AATW-2023a</strain>
        <tissue evidence="1">Whole specimen</tissue>
    </source>
</reference>
<dbReference type="AlphaFoldDB" id="A0AAN8J8E0"/>
<comment type="caution">
    <text evidence="1">The sequence shown here is derived from an EMBL/GenBank/DDBJ whole genome shotgun (WGS) entry which is preliminary data.</text>
</comment>
<proteinExistence type="predicted"/>
<keyword evidence="2" id="KW-1185">Reference proteome</keyword>
<accession>A0AAN8J8E0</accession>
<name>A0AAN8J8E0_PATCE</name>
<evidence type="ECO:0000313" key="1">
    <source>
        <dbReference type="EMBL" id="KAK6170573.1"/>
    </source>
</evidence>
<evidence type="ECO:0000313" key="2">
    <source>
        <dbReference type="Proteomes" id="UP001347796"/>
    </source>
</evidence>
<protein>
    <submittedName>
        <fullName evidence="1">Uncharacterized protein</fullName>
    </submittedName>
</protein>
<dbReference type="EMBL" id="JAZGQO010000014">
    <property type="protein sequence ID" value="KAK6170573.1"/>
    <property type="molecule type" value="Genomic_DNA"/>
</dbReference>